<feature type="domain" description="HTH cro/C1-type" evidence="1">
    <location>
        <begin position="19"/>
        <end position="70"/>
    </location>
</feature>
<evidence type="ECO:0000313" key="3">
    <source>
        <dbReference type="Proteomes" id="UP001199795"/>
    </source>
</evidence>
<accession>A0AAE3JP09</accession>
<sequence length="87" mass="10024">MIDAVTIKDVKLQLGELCKQKRQSYEMSQEDLAEALDISRYTIQKFENGKNATLDTVLKIANHFDLLNNLYQALKDIEKSNDINSLY</sequence>
<dbReference type="EMBL" id="JAKKDU010000005">
    <property type="protein sequence ID" value="MCF7567775.1"/>
    <property type="molecule type" value="Genomic_DNA"/>
</dbReference>
<dbReference type="Pfam" id="PF01381">
    <property type="entry name" value="HTH_3"/>
    <property type="match status" value="1"/>
</dbReference>
<dbReference type="Proteomes" id="UP001199795">
    <property type="component" value="Unassembled WGS sequence"/>
</dbReference>
<dbReference type="RefSeq" id="WP_237239125.1">
    <property type="nucleotide sequence ID" value="NZ_JAKKDU010000005.1"/>
</dbReference>
<dbReference type="CDD" id="cd00093">
    <property type="entry name" value="HTH_XRE"/>
    <property type="match status" value="1"/>
</dbReference>
<dbReference type="AlphaFoldDB" id="A0AAE3JP09"/>
<keyword evidence="3" id="KW-1185">Reference proteome</keyword>
<name>A0AAE3JP09_9FLAO</name>
<protein>
    <submittedName>
        <fullName evidence="2">Helix-turn-helix transcriptional regulator</fullName>
    </submittedName>
</protein>
<evidence type="ECO:0000313" key="2">
    <source>
        <dbReference type="EMBL" id="MCF7567775.1"/>
    </source>
</evidence>
<dbReference type="Gene3D" id="1.10.260.40">
    <property type="entry name" value="lambda repressor-like DNA-binding domains"/>
    <property type="match status" value="1"/>
</dbReference>
<proteinExistence type="predicted"/>
<evidence type="ECO:0000259" key="1">
    <source>
        <dbReference type="PROSITE" id="PS50943"/>
    </source>
</evidence>
<reference evidence="2" key="1">
    <citation type="submission" date="2022-01" db="EMBL/GenBank/DDBJ databases">
        <title>Draft genome sequence of Sabulilitoribacter arenilitoris KCTC 52401.</title>
        <authorList>
            <person name="Oh J.-S."/>
        </authorList>
    </citation>
    <scope>NUCLEOTIDE SEQUENCE</scope>
    <source>
        <strain evidence="2">HMF6543</strain>
    </source>
</reference>
<comment type="caution">
    <text evidence="2">The sequence shown here is derived from an EMBL/GenBank/DDBJ whole genome shotgun (WGS) entry which is preliminary data.</text>
</comment>
<dbReference type="InterPro" id="IPR001387">
    <property type="entry name" value="Cro/C1-type_HTH"/>
</dbReference>
<dbReference type="GO" id="GO:0003677">
    <property type="term" value="F:DNA binding"/>
    <property type="evidence" value="ECO:0007669"/>
    <property type="project" value="InterPro"/>
</dbReference>
<dbReference type="PROSITE" id="PS50943">
    <property type="entry name" value="HTH_CROC1"/>
    <property type="match status" value="1"/>
</dbReference>
<dbReference type="SUPFAM" id="SSF47413">
    <property type="entry name" value="lambda repressor-like DNA-binding domains"/>
    <property type="match status" value="1"/>
</dbReference>
<gene>
    <name evidence="2" type="ORF">L3X37_05275</name>
</gene>
<dbReference type="InterPro" id="IPR010982">
    <property type="entry name" value="Lambda_DNA-bd_dom_sf"/>
</dbReference>
<organism evidence="2 3">
    <name type="scientific">Wocania arenilitoris</name>
    <dbReference type="NCBI Taxonomy" id="2044858"/>
    <lineage>
        <taxon>Bacteria</taxon>
        <taxon>Pseudomonadati</taxon>
        <taxon>Bacteroidota</taxon>
        <taxon>Flavobacteriia</taxon>
        <taxon>Flavobacteriales</taxon>
        <taxon>Flavobacteriaceae</taxon>
        <taxon>Wocania</taxon>
    </lineage>
</organism>
<dbReference type="SMART" id="SM00530">
    <property type="entry name" value="HTH_XRE"/>
    <property type="match status" value="1"/>
</dbReference>